<name>W9VMD1_9GAMM</name>
<dbReference type="Proteomes" id="UP000019464">
    <property type="component" value="Unassembled WGS sequence"/>
</dbReference>
<comment type="caution">
    <text evidence="1">The sequence shown here is derived from an EMBL/GenBank/DDBJ whole genome shotgun (WGS) entry which is preliminary data.</text>
</comment>
<keyword evidence="2" id="KW-1185">Reference proteome</keyword>
<evidence type="ECO:0000313" key="2">
    <source>
        <dbReference type="Proteomes" id="UP000019464"/>
    </source>
</evidence>
<reference evidence="2" key="1">
    <citation type="submission" date="2012-11" db="EMBL/GenBank/DDBJ databases">
        <authorList>
            <person name="Singh A."/>
            <person name="Pinnaka A.K."/>
            <person name="Vaidya B."/>
        </authorList>
    </citation>
    <scope>NUCLEOTIDE SEQUENCE [LARGE SCALE GENOMIC DNA]</scope>
    <source>
        <strain evidence="2">AK23</strain>
    </source>
</reference>
<dbReference type="AlphaFoldDB" id="W9VMD1"/>
<evidence type="ECO:0000313" key="1">
    <source>
        <dbReference type="EMBL" id="EXJ11675.1"/>
    </source>
</evidence>
<reference evidence="1 2" key="2">
    <citation type="journal article" date="2015" name="Syst. Appl. Microbiol.">
        <title>Nitrincola nitratireducens sp. nov. isolated from a haloalkaline crater lake.</title>
        <authorList>
            <person name="Singh A."/>
            <person name="Vaidya B."/>
            <person name="Tanuku N.R."/>
            <person name="Pinnaka A.K."/>
        </authorList>
    </citation>
    <scope>NUCLEOTIDE SEQUENCE [LARGE SCALE GENOMIC DNA]</scope>
    <source>
        <strain evidence="1 2">AK23</strain>
    </source>
</reference>
<accession>W9VMD1</accession>
<proteinExistence type="predicted"/>
<sequence>MLWLNQFLIYVIQWLRMGVLRYSSFGLNVGSVSPIQLVRSES</sequence>
<gene>
    <name evidence="1" type="ORF">D791_01448</name>
</gene>
<dbReference type="EMBL" id="AONB01000005">
    <property type="protein sequence ID" value="EXJ11675.1"/>
    <property type="molecule type" value="Genomic_DNA"/>
</dbReference>
<organism evidence="1 2">
    <name type="scientific">Nitrincola nitratireducens</name>
    <dbReference type="NCBI Taxonomy" id="1229521"/>
    <lineage>
        <taxon>Bacteria</taxon>
        <taxon>Pseudomonadati</taxon>
        <taxon>Pseudomonadota</taxon>
        <taxon>Gammaproteobacteria</taxon>
        <taxon>Oceanospirillales</taxon>
        <taxon>Oceanospirillaceae</taxon>
        <taxon>Nitrincola</taxon>
    </lineage>
</organism>
<protein>
    <submittedName>
        <fullName evidence="1">Uncharacterized protein</fullName>
    </submittedName>
</protein>